<dbReference type="PANTHER" id="PTHR43175:SF3">
    <property type="entry name" value="CARBON DISULFIDE HYDROLASE"/>
    <property type="match status" value="1"/>
</dbReference>
<reference evidence="5" key="1">
    <citation type="submission" date="2018-06" db="EMBL/GenBank/DDBJ databases">
        <authorList>
            <person name="Zhirakovskaya E."/>
        </authorList>
    </citation>
    <scope>NUCLEOTIDE SEQUENCE</scope>
</reference>
<comment type="similarity">
    <text evidence="2">Belongs to the beta-class carbonic anhydrase family.</text>
</comment>
<dbReference type="InterPro" id="IPR001765">
    <property type="entry name" value="Carbonic_anhydrase"/>
</dbReference>
<dbReference type="PANTHER" id="PTHR43175">
    <property type="entry name" value="CARBONIC ANHYDRASE"/>
    <property type="match status" value="1"/>
</dbReference>
<proteinExistence type="inferred from homology"/>
<dbReference type="GO" id="GO:0004089">
    <property type="term" value="F:carbonate dehydratase activity"/>
    <property type="evidence" value="ECO:0007669"/>
    <property type="project" value="InterPro"/>
</dbReference>
<dbReference type="EMBL" id="UOEU01000148">
    <property type="protein sequence ID" value="VAW31061.1"/>
    <property type="molecule type" value="Genomic_DNA"/>
</dbReference>
<protein>
    <recommendedName>
        <fullName evidence="6">Carbonic anhydrase</fullName>
    </recommendedName>
</protein>
<dbReference type="Pfam" id="PF00484">
    <property type="entry name" value="Pro_CA"/>
    <property type="match status" value="1"/>
</dbReference>
<evidence type="ECO:0000256" key="2">
    <source>
        <dbReference type="ARBA" id="ARBA00006217"/>
    </source>
</evidence>
<keyword evidence="4" id="KW-0862">Zinc</keyword>
<dbReference type="GO" id="GO:0008270">
    <property type="term" value="F:zinc ion binding"/>
    <property type="evidence" value="ECO:0007669"/>
    <property type="project" value="InterPro"/>
</dbReference>
<evidence type="ECO:0000313" key="5">
    <source>
        <dbReference type="EMBL" id="VAW31061.1"/>
    </source>
</evidence>
<accession>A0A3B0UIW8</accession>
<dbReference type="SUPFAM" id="SSF53056">
    <property type="entry name" value="beta-carbonic anhydrase, cab"/>
    <property type="match status" value="1"/>
</dbReference>
<dbReference type="Gene3D" id="3.40.1050.10">
    <property type="entry name" value="Carbonic anhydrase"/>
    <property type="match status" value="1"/>
</dbReference>
<comment type="cofactor">
    <cofactor evidence="1">
        <name>Zn(2+)</name>
        <dbReference type="ChEBI" id="CHEBI:29105"/>
    </cofactor>
</comment>
<sequence>MNEAKNQNLETILLENKRFRSRISHDKLPIQRTPNPLAVITCMDPRVNLEAVGILGFGLQGDGHSSVRIIRTIGAMAEPRSLIIGVFLAGIREIVVLMHTDCGCCLAFSKIDVIIENMNKMLNKSQIQTFKQAIGNPFREQLIDWLKVFAEPHDAIRKEITSIKSLPFMPDDIIIHGLLYDLASGNVEVVVNGYDQH</sequence>
<evidence type="ECO:0008006" key="6">
    <source>
        <dbReference type="Google" id="ProtNLM"/>
    </source>
</evidence>
<evidence type="ECO:0000256" key="1">
    <source>
        <dbReference type="ARBA" id="ARBA00001947"/>
    </source>
</evidence>
<name>A0A3B0UIW8_9ZZZZ</name>
<dbReference type="SMART" id="SM00947">
    <property type="entry name" value="Pro_CA"/>
    <property type="match status" value="1"/>
</dbReference>
<keyword evidence="3" id="KW-0479">Metal-binding</keyword>
<organism evidence="5">
    <name type="scientific">hydrothermal vent metagenome</name>
    <dbReference type="NCBI Taxonomy" id="652676"/>
    <lineage>
        <taxon>unclassified sequences</taxon>
        <taxon>metagenomes</taxon>
        <taxon>ecological metagenomes</taxon>
    </lineage>
</organism>
<evidence type="ECO:0000256" key="4">
    <source>
        <dbReference type="ARBA" id="ARBA00022833"/>
    </source>
</evidence>
<evidence type="ECO:0000256" key="3">
    <source>
        <dbReference type="ARBA" id="ARBA00022723"/>
    </source>
</evidence>
<dbReference type="AlphaFoldDB" id="A0A3B0UIW8"/>
<dbReference type="InterPro" id="IPR036874">
    <property type="entry name" value="Carbonic_anhydrase_sf"/>
</dbReference>
<gene>
    <name evidence="5" type="ORF">MNBD_CHLOROFLEXI01-2975</name>
</gene>